<dbReference type="InterPro" id="IPR021605">
    <property type="entry name" value="Pcf11_Clp1-ID"/>
</dbReference>
<feature type="domain" description="CID" evidence="1">
    <location>
        <begin position="4"/>
        <end position="140"/>
    </location>
</feature>
<dbReference type="HOGENOM" id="CLU_015606_0_0_1"/>
<dbReference type="GO" id="GO:0005849">
    <property type="term" value="C:mRNA cleavage factor complex"/>
    <property type="evidence" value="ECO:0007669"/>
    <property type="project" value="EnsemblFungi"/>
</dbReference>
<dbReference type="Pfam" id="PF11526">
    <property type="entry name" value="Pfc11_Clp1_ID"/>
    <property type="match status" value="1"/>
</dbReference>
<dbReference type="Gene3D" id="1.25.40.90">
    <property type="match status" value="1"/>
</dbReference>
<dbReference type="OrthoDB" id="2129491at2759"/>
<dbReference type="InterPro" id="IPR054127">
    <property type="entry name" value="Pcf11_C"/>
</dbReference>
<dbReference type="AlphaFoldDB" id="A7TT34"/>
<dbReference type="PhylomeDB" id="A7TT34"/>
<dbReference type="InParanoid" id="A7TT34"/>
<reference evidence="2 3" key="1">
    <citation type="journal article" date="2007" name="Proc. Natl. Acad. Sci. U.S.A.">
        <title>Independent sorting-out of thousands of duplicated gene pairs in two yeast species descended from a whole-genome duplication.</title>
        <authorList>
            <person name="Scannell D.R."/>
            <person name="Frank A.C."/>
            <person name="Conant G.C."/>
            <person name="Byrne K.P."/>
            <person name="Woolfit M."/>
            <person name="Wolfe K.H."/>
        </authorList>
    </citation>
    <scope>NUCLEOTIDE SEQUENCE [LARGE SCALE GENOMIC DNA]</scope>
    <source>
        <strain evidence="3">ATCC 22028 / DSM 70294 / BCRC 21397 / CBS 2163 / NBRC 10782 / NRRL Y-8283 / UCD 57-17</strain>
    </source>
</reference>
<dbReference type="InterPro" id="IPR045154">
    <property type="entry name" value="PCF11-like"/>
</dbReference>
<dbReference type="STRING" id="436907.A7TT34"/>
<dbReference type="PROSITE" id="PS51391">
    <property type="entry name" value="CID"/>
    <property type="match status" value="1"/>
</dbReference>
<dbReference type="Pfam" id="PF21940">
    <property type="entry name" value="Pfc11_Rna14-15-ID"/>
    <property type="match status" value="1"/>
</dbReference>
<dbReference type="eggNOG" id="KOG2071">
    <property type="taxonomic scope" value="Eukaryota"/>
</dbReference>
<evidence type="ECO:0000313" key="3">
    <source>
        <dbReference type="Proteomes" id="UP000000267"/>
    </source>
</evidence>
<dbReference type="GO" id="GO:0000993">
    <property type="term" value="F:RNA polymerase II complex binding"/>
    <property type="evidence" value="ECO:0007669"/>
    <property type="project" value="EnsemblFungi"/>
</dbReference>
<sequence length="623" mass="70725">MDSEADAIVKDFASILEELTFNSRPIITTLTKMAEENISYAQYFVDSLESRIEKCVPKQKLYAFYTLDSICKNAGSPYTIYFSRNLFQLYKKTYLLVDNNVRQKLISMFKTWMAPNESTGLPLFDKSALDKIEQFLIKASALHQKNFQSMLPTPTVPLLLKEIDKLNLLTTERLKEKPDDEKLNIKLVVLSQLKQELQKEKLTTAALKPVQMQLMQVFAQDQQLLQERLRQEQYQKEQQQLQKKQNQFNPLGDIDQQQQRQQGSSHNPLFGNSLGLKPPGASALFPTSTLLTGQDFSEFEKASKLSKLHKLYESLESEGLVYKPPKDSVVNLFSTFNKGHSGASEIDADSKKAPLPSVTELHNILSDCKAYFATVNIDILNTPSLQISQKTIVGNNEIVHNNLINTLYRSKPKKCNVCGKRFGNSLEERRLQSDHLDWHFRINKRIKGSENTLTGSGNAGGISSTSQKNIQSRNWYLHDSQWVIFKDDEIVSTSNTLDNTAKVTTANVENSTRAISSGSMYDAAKETSPNTSERAILIDENLLRKKYVVVPESSEDMSFQCPICKETVSALYDEDLGEWTWKGSMEYNGKYFHAICYYEAAKNNNNSIGLELDLEKLKNLISE</sequence>
<dbReference type="FunCoup" id="A7TT34">
    <property type="interactions" value="539"/>
</dbReference>
<dbReference type="GeneID" id="5542587"/>
<dbReference type="GO" id="GO:0030847">
    <property type="term" value="P:termination of RNA polymerase II transcription, exosome-dependent"/>
    <property type="evidence" value="ECO:0007669"/>
    <property type="project" value="EnsemblFungi"/>
</dbReference>
<evidence type="ECO:0000259" key="1">
    <source>
        <dbReference type="PROSITE" id="PS51391"/>
    </source>
</evidence>
<dbReference type="RefSeq" id="XP_001642428.1">
    <property type="nucleotide sequence ID" value="XM_001642378.1"/>
</dbReference>
<dbReference type="GO" id="GO:0031124">
    <property type="term" value="P:mRNA 3'-end processing"/>
    <property type="evidence" value="ECO:0007669"/>
    <property type="project" value="EnsemblFungi"/>
</dbReference>
<protein>
    <recommendedName>
        <fullName evidence="1">CID domain-containing protein</fullName>
    </recommendedName>
</protein>
<dbReference type="Pfam" id="PF04818">
    <property type="entry name" value="CID"/>
    <property type="match status" value="1"/>
</dbReference>
<dbReference type="InterPro" id="IPR047415">
    <property type="entry name" value="Pcf11_CID"/>
</dbReference>
<dbReference type="SUPFAM" id="SSF48464">
    <property type="entry name" value="ENTH/VHS domain"/>
    <property type="match status" value="1"/>
</dbReference>
<keyword evidence="3" id="KW-1185">Reference proteome</keyword>
<dbReference type="EMBL" id="DS480540">
    <property type="protein sequence ID" value="EDO14570.1"/>
    <property type="molecule type" value="Genomic_DNA"/>
</dbReference>
<dbReference type="GO" id="GO:0005829">
    <property type="term" value="C:cytosol"/>
    <property type="evidence" value="ECO:0007669"/>
    <property type="project" value="EnsemblFungi"/>
</dbReference>
<dbReference type="InterPro" id="IPR006569">
    <property type="entry name" value="CID_dom"/>
</dbReference>
<organism evidence="3">
    <name type="scientific">Vanderwaltozyma polyspora (strain ATCC 22028 / DSM 70294 / BCRC 21397 / CBS 2163 / NBRC 10782 / NRRL Y-8283 / UCD 57-17)</name>
    <name type="common">Kluyveromyces polysporus</name>
    <dbReference type="NCBI Taxonomy" id="436907"/>
    <lineage>
        <taxon>Eukaryota</taxon>
        <taxon>Fungi</taxon>
        <taxon>Dikarya</taxon>
        <taxon>Ascomycota</taxon>
        <taxon>Saccharomycotina</taxon>
        <taxon>Saccharomycetes</taxon>
        <taxon>Saccharomycetales</taxon>
        <taxon>Saccharomycetaceae</taxon>
        <taxon>Vanderwaltozyma</taxon>
    </lineage>
</organism>
<name>A7TT34_VANPO</name>
<dbReference type="Pfam" id="PF21936">
    <property type="entry name" value="Pcf11_C"/>
    <property type="match status" value="1"/>
</dbReference>
<dbReference type="InterPro" id="IPR054128">
    <property type="entry name" value="Pfc11_Rna14/15-ID"/>
</dbReference>
<dbReference type="KEGG" id="vpo:Kpol_269p3"/>
<dbReference type="CDD" id="cd16982">
    <property type="entry name" value="CID_Pcf11"/>
    <property type="match status" value="1"/>
</dbReference>
<dbReference type="FunFam" id="1.25.40.90:FF:000016">
    <property type="entry name" value="mRNA cleavage factor complex component Pcf11"/>
    <property type="match status" value="1"/>
</dbReference>
<evidence type="ECO:0000313" key="2">
    <source>
        <dbReference type="EMBL" id="EDO14570.1"/>
    </source>
</evidence>
<dbReference type="Proteomes" id="UP000000267">
    <property type="component" value="Unassembled WGS sequence"/>
</dbReference>
<dbReference type="OMA" id="PHANKNI"/>
<gene>
    <name evidence="2" type="ORF">Kpol_269p3</name>
</gene>
<dbReference type="GO" id="GO:0003729">
    <property type="term" value="F:mRNA binding"/>
    <property type="evidence" value="ECO:0007669"/>
    <property type="project" value="EnsemblFungi"/>
</dbReference>
<dbReference type="GO" id="GO:0030846">
    <property type="term" value="P:termination of RNA polymerase II transcription, poly(A)-coupled"/>
    <property type="evidence" value="ECO:0007669"/>
    <property type="project" value="EnsemblFungi"/>
</dbReference>
<dbReference type="PANTHER" id="PTHR15921:SF3">
    <property type="entry name" value="PRE-MRNA CLEAVAGE COMPLEX 2 PROTEIN PCF11"/>
    <property type="match status" value="1"/>
</dbReference>
<accession>A7TT34</accession>
<dbReference type="SMART" id="SM00582">
    <property type="entry name" value="RPR"/>
    <property type="match status" value="1"/>
</dbReference>
<proteinExistence type="predicted"/>
<dbReference type="PANTHER" id="PTHR15921">
    <property type="entry name" value="PRE-MRNA CLEAVAGE COMPLEX II"/>
    <property type="match status" value="1"/>
</dbReference>
<dbReference type="InterPro" id="IPR008942">
    <property type="entry name" value="ENTH_VHS"/>
</dbReference>